<dbReference type="InterPro" id="IPR011011">
    <property type="entry name" value="Znf_FYVE_PHD"/>
</dbReference>
<evidence type="ECO:0000256" key="11">
    <source>
        <dbReference type="ARBA" id="ARBA00022843"/>
    </source>
</evidence>
<dbReference type="RefSeq" id="XP_044291563.1">
    <property type="nucleotide sequence ID" value="XM_044435628.1"/>
</dbReference>
<dbReference type="GO" id="GO:0009838">
    <property type="term" value="P:abscission"/>
    <property type="evidence" value="ECO:0007669"/>
    <property type="project" value="TreeGrafter"/>
</dbReference>
<gene>
    <name evidence="23" type="primary">ZFYVE19</name>
</gene>
<evidence type="ECO:0000256" key="1">
    <source>
        <dbReference type="ARBA" id="ARBA00004300"/>
    </source>
</evidence>
<evidence type="ECO:0000259" key="22">
    <source>
        <dbReference type="PROSITE" id="PS50178"/>
    </source>
</evidence>
<proteinExistence type="predicted"/>
<feature type="region of interest" description="Disordered" evidence="21">
    <location>
        <begin position="336"/>
        <end position="366"/>
    </location>
</feature>
<dbReference type="GO" id="GO:0090543">
    <property type="term" value="C:Flemming body"/>
    <property type="evidence" value="ECO:0007669"/>
    <property type="project" value="UniProtKB-SubCell"/>
</dbReference>
<evidence type="ECO:0000256" key="21">
    <source>
        <dbReference type="SAM" id="MobiDB-lite"/>
    </source>
</evidence>
<keyword evidence="24" id="KW-1185">Reference proteome</keyword>
<dbReference type="InterPro" id="IPR000306">
    <property type="entry name" value="Znf_FYVE"/>
</dbReference>
<dbReference type="Pfam" id="PF01363">
    <property type="entry name" value="FYVE"/>
    <property type="match status" value="1"/>
</dbReference>
<evidence type="ECO:0000256" key="9">
    <source>
        <dbReference type="ARBA" id="ARBA00022771"/>
    </source>
</evidence>
<keyword evidence="8" id="KW-0479">Metal-binding</keyword>
<dbReference type="PROSITE" id="PS50178">
    <property type="entry name" value="ZF_FYVE"/>
    <property type="match status" value="1"/>
</dbReference>
<organism evidence="23 24">
    <name type="scientific">Varanus komodoensis</name>
    <name type="common">Komodo dragon</name>
    <dbReference type="NCBI Taxonomy" id="61221"/>
    <lineage>
        <taxon>Eukaryota</taxon>
        <taxon>Metazoa</taxon>
        <taxon>Chordata</taxon>
        <taxon>Craniata</taxon>
        <taxon>Vertebrata</taxon>
        <taxon>Euteleostomi</taxon>
        <taxon>Lepidosauria</taxon>
        <taxon>Squamata</taxon>
        <taxon>Bifurcata</taxon>
        <taxon>Unidentata</taxon>
        <taxon>Episquamata</taxon>
        <taxon>Toxicofera</taxon>
        <taxon>Anguimorpha</taxon>
        <taxon>Paleoanguimorpha</taxon>
        <taxon>Varanoidea</taxon>
        <taxon>Varanidae</taxon>
        <taxon>Varanus</taxon>
    </lineage>
</organism>
<dbReference type="GO" id="GO:0032154">
    <property type="term" value="C:cleavage furrow"/>
    <property type="evidence" value="ECO:0007669"/>
    <property type="project" value="UniProtKB-SubCell"/>
</dbReference>
<feature type="region of interest" description="Disordered" evidence="21">
    <location>
        <begin position="293"/>
        <end position="314"/>
    </location>
</feature>
<feature type="domain" description="FYVE-type" evidence="22">
    <location>
        <begin position="10"/>
        <end position="69"/>
    </location>
</feature>
<reference evidence="23" key="1">
    <citation type="submission" date="2025-08" db="UniProtKB">
        <authorList>
            <consortium name="Ensembl"/>
        </authorList>
    </citation>
    <scope>IDENTIFICATION</scope>
</reference>
<evidence type="ECO:0000256" key="19">
    <source>
        <dbReference type="ARBA" id="ARBA00083264"/>
    </source>
</evidence>
<keyword evidence="5" id="KW-1017">Isopeptide bond</keyword>
<dbReference type="GO" id="GO:0044878">
    <property type="term" value="P:mitotic cytokinesis checkpoint signaling"/>
    <property type="evidence" value="ECO:0007669"/>
    <property type="project" value="TreeGrafter"/>
</dbReference>
<evidence type="ECO:0000256" key="4">
    <source>
        <dbReference type="ARBA" id="ARBA00022490"/>
    </source>
</evidence>
<dbReference type="Gene3D" id="3.30.40.10">
    <property type="entry name" value="Zinc/RING finger domain, C3HC4 (zinc finger)"/>
    <property type="match status" value="1"/>
</dbReference>
<feature type="region of interest" description="Disordered" evidence="21">
    <location>
        <begin position="183"/>
        <end position="202"/>
    </location>
</feature>
<dbReference type="SUPFAM" id="SSF57903">
    <property type="entry name" value="FYVE/PHD zinc finger"/>
    <property type="match status" value="1"/>
</dbReference>
<feature type="compositionally biased region" description="Low complexity" evidence="21">
    <location>
        <begin position="341"/>
        <end position="353"/>
    </location>
</feature>
<evidence type="ECO:0000256" key="7">
    <source>
        <dbReference type="ARBA" id="ARBA00022618"/>
    </source>
</evidence>
<comment type="function">
    <text evidence="16">Key regulator of abscission step in cytokinesis: part of the cytokinesis checkpoint, a process required to delay abscission to prevent both premature resolution of intercellular chromosome bridges and accumulation of DNA damage. Together with CHMP4C, required to retain abscission-competent VPS4 (VPS4A and/or VPS4B) at the midbody ring until abscission checkpoint signaling is terminated at late cytokinesis. Deactivation of AURKB results in dephosphorylation of CHMP4C followed by its dissociation from ZFYVE19/ANCHR and VPS4 and subsequent abscission.</text>
</comment>
<keyword evidence="10" id="KW-0862">Zinc</keyword>
<dbReference type="OrthoDB" id="5407799at2759"/>
<keyword evidence="14" id="KW-0206">Cytoskeleton</keyword>
<dbReference type="CTD" id="84936"/>
<evidence type="ECO:0000256" key="5">
    <source>
        <dbReference type="ARBA" id="ARBA00022499"/>
    </source>
</evidence>
<comment type="subunit">
    <text evidence="17">Interacts (via MIM1-B) with VPS4A; interaction takes place at the midbody ring following cytokinesis checkpoint activation.</text>
</comment>
<dbReference type="GO" id="GO:0008270">
    <property type="term" value="F:zinc ion binding"/>
    <property type="evidence" value="ECO:0007669"/>
    <property type="project" value="UniProtKB-KW"/>
</dbReference>
<dbReference type="GeneID" id="123026245"/>
<dbReference type="SUPFAM" id="SSF57845">
    <property type="entry name" value="B-box zinc-binding domain"/>
    <property type="match status" value="1"/>
</dbReference>
<evidence type="ECO:0000313" key="23">
    <source>
        <dbReference type="Ensembl" id="ENSVKKP00000013801.1"/>
    </source>
</evidence>
<evidence type="ECO:0000256" key="17">
    <source>
        <dbReference type="ARBA" id="ARBA00064127"/>
    </source>
</evidence>
<dbReference type="Pfam" id="PF22586">
    <property type="entry name" value="ANCHR-like_BBOX"/>
    <property type="match status" value="1"/>
</dbReference>
<sequence length="435" mass="48513">MRTECAASSDMMDSRCYGCASKFTVFKKQCGCKNCGRAFCSGCLGYSAIVPRCGNTQQKVCKQCHGELTSGSSQSNTAKWSPPENYKKRIAALEAKQNQPQGHRKGLVKSQSQTDSRHQGLPKEDRLIAERLERLKKETRPKSIPSQAEIESRLAALKDDPAKPIPSAQEMEDRLAALQGRTLPSATPKPIHQLPNTKTQAEQSDDLLNQITEEVAIDESGGSGIVPQEVRTQTLNDLNRTDNFAGVMDLDPKQLEEEKNRLLAEAAAELREENTRQEKILEVAKRLAVLRGQDPDTVTSDDYKLPNSDEEMEEEEAIQRVLKQLTEEAALDEASGFNISPDQPSQPAAAPQKLPKKARQAQAPTAAKPLAFSATLPDSDEEELPWCCICNEDATLRCHDCDDDLYCQRCFREGHDEFDWKEHQTSSYRPPRKQK</sequence>
<evidence type="ECO:0000256" key="14">
    <source>
        <dbReference type="ARBA" id="ARBA00023212"/>
    </source>
</evidence>
<evidence type="ECO:0000256" key="6">
    <source>
        <dbReference type="ARBA" id="ARBA00022553"/>
    </source>
</evidence>
<evidence type="ECO:0000256" key="13">
    <source>
        <dbReference type="ARBA" id="ARBA00023121"/>
    </source>
</evidence>
<dbReference type="GO" id="GO:0051301">
    <property type="term" value="P:cell division"/>
    <property type="evidence" value="ECO:0007669"/>
    <property type="project" value="UniProtKB-KW"/>
</dbReference>
<feature type="compositionally biased region" description="Basic and acidic residues" evidence="21">
    <location>
        <begin position="115"/>
        <end position="127"/>
    </location>
</feature>
<dbReference type="SMART" id="SM00064">
    <property type="entry name" value="FYVE"/>
    <property type="match status" value="1"/>
</dbReference>
<keyword evidence="11" id="KW-0832">Ubl conjugation</keyword>
<evidence type="ECO:0000256" key="2">
    <source>
        <dbReference type="ARBA" id="ARBA00004476"/>
    </source>
</evidence>
<keyword evidence="7" id="KW-0132">Cell division</keyword>
<reference evidence="23" key="2">
    <citation type="submission" date="2025-09" db="UniProtKB">
        <authorList>
            <consortium name="Ensembl"/>
        </authorList>
    </citation>
    <scope>IDENTIFICATION</scope>
</reference>
<dbReference type="InterPro" id="IPR044553">
    <property type="entry name" value="Bbox1_ANCHR"/>
</dbReference>
<keyword evidence="4" id="KW-0963">Cytoplasm</keyword>
<dbReference type="CDD" id="cd19817">
    <property type="entry name" value="Bbox1_ANCHR-like"/>
    <property type="match status" value="1"/>
</dbReference>
<keyword evidence="12" id="KW-0175">Coiled coil</keyword>
<evidence type="ECO:0000256" key="10">
    <source>
        <dbReference type="ARBA" id="ARBA00022833"/>
    </source>
</evidence>
<evidence type="ECO:0000256" key="8">
    <source>
        <dbReference type="ARBA" id="ARBA00022723"/>
    </source>
</evidence>
<keyword evidence="6" id="KW-0597">Phosphoprotein</keyword>
<evidence type="ECO:0000256" key="18">
    <source>
        <dbReference type="ARBA" id="ARBA00070033"/>
    </source>
</evidence>
<dbReference type="OMA" id="CYRECHD"/>
<dbReference type="AlphaFoldDB" id="A0A8D2KXR7"/>
<evidence type="ECO:0000256" key="12">
    <source>
        <dbReference type="ARBA" id="ARBA00023054"/>
    </source>
</evidence>
<dbReference type="CDD" id="cd15749">
    <property type="entry name" value="FYVE_ZFY19"/>
    <property type="match status" value="1"/>
</dbReference>
<dbReference type="GO" id="GO:0032266">
    <property type="term" value="F:phosphatidylinositol-3-phosphate binding"/>
    <property type="evidence" value="ECO:0007669"/>
    <property type="project" value="TreeGrafter"/>
</dbReference>
<evidence type="ECO:0000256" key="20">
    <source>
        <dbReference type="PROSITE-ProRule" id="PRU00091"/>
    </source>
</evidence>
<keyword evidence="9 20" id="KW-0863">Zinc-finger</keyword>
<dbReference type="GO" id="GO:0005813">
    <property type="term" value="C:centrosome"/>
    <property type="evidence" value="ECO:0007669"/>
    <property type="project" value="UniProtKB-SubCell"/>
</dbReference>
<protein>
    <recommendedName>
        <fullName evidence="18">Abscission/NoCut checkpoint regulator</fullName>
    </recommendedName>
    <alternativeName>
        <fullName evidence="19">Zinc finger FYVE domain-containing protein 19</fullName>
    </alternativeName>
</protein>
<evidence type="ECO:0000256" key="3">
    <source>
        <dbReference type="ARBA" id="ARBA00004626"/>
    </source>
</evidence>
<evidence type="ECO:0000256" key="16">
    <source>
        <dbReference type="ARBA" id="ARBA00055913"/>
    </source>
</evidence>
<dbReference type="PANTHER" id="PTHR46603">
    <property type="entry name" value="ABSCISSION/NOCUT CHECKPOINT REGULATOR"/>
    <property type="match status" value="1"/>
</dbReference>
<dbReference type="InterPro" id="IPR017455">
    <property type="entry name" value="Znf_FYVE-rel"/>
</dbReference>
<evidence type="ECO:0000256" key="15">
    <source>
        <dbReference type="ARBA" id="ARBA00023306"/>
    </source>
</evidence>
<feature type="region of interest" description="Disordered" evidence="21">
    <location>
        <begin position="95"/>
        <end position="127"/>
    </location>
</feature>
<name>A0A8D2KXR7_VARKO</name>
<keyword evidence="15" id="KW-0131">Cell cycle</keyword>
<keyword evidence="13" id="KW-0446">Lipid-binding</keyword>
<dbReference type="InterPro" id="IPR013083">
    <property type="entry name" value="Znf_RING/FYVE/PHD"/>
</dbReference>
<dbReference type="FunFam" id="3.30.40.10:FF:000333">
    <property type="entry name" value="Zinc finger FYVE-type containing 19"/>
    <property type="match status" value="1"/>
</dbReference>
<dbReference type="KEGG" id="vko:123026245"/>
<dbReference type="PANTHER" id="PTHR46603:SF1">
    <property type="entry name" value="ABSCISSION_NOCUT CHECKPOINT REGULATOR"/>
    <property type="match status" value="1"/>
</dbReference>
<evidence type="ECO:0000313" key="24">
    <source>
        <dbReference type="Proteomes" id="UP000694545"/>
    </source>
</evidence>
<dbReference type="Ensembl" id="ENSVKKT00000014132.1">
    <property type="protein sequence ID" value="ENSVKKP00000013801.1"/>
    <property type="gene ID" value="ENSVKKG00000009503.1"/>
</dbReference>
<accession>A0A8D2KXR7</accession>
<comment type="subcellular location">
    <subcellularLocation>
        <location evidence="3">Cleavage furrow</location>
    </subcellularLocation>
    <subcellularLocation>
        <location evidence="1">Cytoplasm</location>
        <location evidence="1">Cytoskeleton</location>
        <location evidence="1">Microtubule organizing center</location>
        <location evidence="1">Centrosome</location>
    </subcellularLocation>
    <subcellularLocation>
        <location evidence="2">Midbody</location>
        <location evidence="2">Midbody ring</location>
    </subcellularLocation>
</comment>
<dbReference type="Proteomes" id="UP000694545">
    <property type="component" value="Unplaced"/>
</dbReference>